<keyword evidence="4" id="KW-0418">Kinase</keyword>
<dbReference type="EMBL" id="CP074133">
    <property type="protein sequence ID" value="QUX25744.1"/>
    <property type="molecule type" value="Genomic_DNA"/>
</dbReference>
<dbReference type="PANTHER" id="PTHR35152">
    <property type="entry name" value="DOMAIN SIGNALLING PROTEIN, PUTATIVE (AFU_ORTHOLOGUE AFUA_5G11310)-RELATED"/>
    <property type="match status" value="1"/>
</dbReference>
<keyword evidence="5" id="KW-1185">Reference proteome</keyword>
<dbReference type="PANTHER" id="PTHR35152:SF1">
    <property type="entry name" value="DOMAIN SIGNALLING PROTEIN, PUTATIVE (AFU_ORTHOLOGUE AFUA_5G11310)-RELATED"/>
    <property type="match status" value="1"/>
</dbReference>
<feature type="transmembrane region" description="Helical" evidence="1">
    <location>
        <begin position="6"/>
        <end position="24"/>
    </location>
</feature>
<feature type="transmembrane region" description="Helical" evidence="1">
    <location>
        <begin position="205"/>
        <end position="228"/>
    </location>
</feature>
<keyword evidence="1" id="KW-0472">Membrane</keyword>
<keyword evidence="1" id="KW-1133">Transmembrane helix</keyword>
<feature type="transmembrane region" description="Helical" evidence="1">
    <location>
        <begin position="165"/>
        <end position="185"/>
    </location>
</feature>
<dbReference type="PROSITE" id="PS50924">
    <property type="entry name" value="MHYT"/>
    <property type="match status" value="1"/>
</dbReference>
<sequence>MTPAIAFTVSVIGSFLGLSFAYRARRATGLARWHWTFLAALALGGMAVWSMHFIAMMGFRLSGTAIRYDTLLTLLSGAIAIVVMGGALALSLRRRSTPWLLLSGLLLGIGVIAMHYTGVASMNVHGDLHLDPVYVAASCAIAVVAATAALWFATRVTGLGANAGASVLMGAAVTSMHYTGMAGVHHEAPEFTRYGAPEGSTVPDLLLPMIVVLFVFLLVCSLFLLLGVEEERTDYSRRPVHAAAAPPDDVVRPGDAGYSPRHASARPIAQAAAGEPRRAADDVWTRRR</sequence>
<accession>A0ABX8BU62</accession>
<gene>
    <name evidence="4" type="ORF">KGD84_04295</name>
</gene>
<organism evidence="4 5">
    <name type="scientific">Nocardiopsis changdeensis</name>
    <dbReference type="NCBI Taxonomy" id="2831969"/>
    <lineage>
        <taxon>Bacteria</taxon>
        <taxon>Bacillati</taxon>
        <taxon>Actinomycetota</taxon>
        <taxon>Actinomycetes</taxon>
        <taxon>Streptosporangiales</taxon>
        <taxon>Nocardiopsidaceae</taxon>
        <taxon>Nocardiopsis</taxon>
    </lineage>
</organism>
<dbReference type="Pfam" id="PF03707">
    <property type="entry name" value="MHYT"/>
    <property type="match status" value="3"/>
</dbReference>
<keyword evidence="4" id="KW-0808">Transferase</keyword>
<protein>
    <submittedName>
        <fullName evidence="4">Histidine kinase</fullName>
    </submittedName>
</protein>
<feature type="compositionally biased region" description="Basic and acidic residues" evidence="2">
    <location>
        <begin position="275"/>
        <end position="288"/>
    </location>
</feature>
<feature type="transmembrane region" description="Helical" evidence="1">
    <location>
        <begin position="99"/>
        <end position="121"/>
    </location>
</feature>
<feature type="transmembrane region" description="Helical" evidence="1">
    <location>
        <begin position="36"/>
        <end position="59"/>
    </location>
</feature>
<evidence type="ECO:0000313" key="5">
    <source>
        <dbReference type="Proteomes" id="UP000676079"/>
    </source>
</evidence>
<feature type="region of interest" description="Disordered" evidence="2">
    <location>
        <begin position="236"/>
        <end position="288"/>
    </location>
</feature>
<feature type="transmembrane region" description="Helical" evidence="1">
    <location>
        <begin position="133"/>
        <end position="153"/>
    </location>
</feature>
<keyword evidence="1" id="KW-0812">Transmembrane</keyword>
<feature type="compositionally biased region" description="Low complexity" evidence="2">
    <location>
        <begin position="241"/>
        <end position="256"/>
    </location>
</feature>
<evidence type="ECO:0000313" key="4">
    <source>
        <dbReference type="EMBL" id="QUX25744.1"/>
    </source>
</evidence>
<dbReference type="Proteomes" id="UP000676079">
    <property type="component" value="Chromosome"/>
</dbReference>
<name>A0ABX8BU62_9ACTN</name>
<dbReference type="InterPro" id="IPR005330">
    <property type="entry name" value="MHYT_dom"/>
</dbReference>
<proteinExistence type="predicted"/>
<feature type="domain" description="MHYT" evidence="3">
    <location>
        <begin position="1"/>
        <end position="187"/>
    </location>
</feature>
<evidence type="ECO:0000259" key="3">
    <source>
        <dbReference type="PROSITE" id="PS50924"/>
    </source>
</evidence>
<reference evidence="4 5" key="1">
    <citation type="submission" date="2021-05" db="EMBL/GenBank/DDBJ databases">
        <title>Direct Submission.</title>
        <authorList>
            <person name="Li K."/>
            <person name="Gao J."/>
        </authorList>
    </citation>
    <scope>NUCLEOTIDE SEQUENCE [LARGE SCALE GENOMIC DNA]</scope>
    <source>
        <strain evidence="4 5">Mg02</strain>
    </source>
</reference>
<evidence type="ECO:0000256" key="2">
    <source>
        <dbReference type="SAM" id="MobiDB-lite"/>
    </source>
</evidence>
<dbReference type="GO" id="GO:0016301">
    <property type="term" value="F:kinase activity"/>
    <property type="evidence" value="ECO:0007669"/>
    <property type="project" value="UniProtKB-KW"/>
</dbReference>
<feature type="transmembrane region" description="Helical" evidence="1">
    <location>
        <begin position="71"/>
        <end position="92"/>
    </location>
</feature>
<evidence type="ECO:0000256" key="1">
    <source>
        <dbReference type="PROSITE-ProRule" id="PRU00244"/>
    </source>
</evidence>